<dbReference type="RefSeq" id="WP_274455214.1">
    <property type="nucleotide sequence ID" value="NZ_CP067097.1"/>
</dbReference>
<keyword evidence="2 5" id="KW-0812">Transmembrane</keyword>
<evidence type="ECO:0000256" key="5">
    <source>
        <dbReference type="SAM" id="Phobius"/>
    </source>
</evidence>
<keyword evidence="4 5" id="KW-0472">Membrane</keyword>
<evidence type="ECO:0000313" key="7">
    <source>
        <dbReference type="Proteomes" id="UP001232973"/>
    </source>
</evidence>
<accession>A0ABT9XET4</accession>
<dbReference type="Pfam" id="PF02659">
    <property type="entry name" value="Mntp"/>
    <property type="match status" value="1"/>
</dbReference>
<evidence type="ECO:0000256" key="3">
    <source>
        <dbReference type="ARBA" id="ARBA00022989"/>
    </source>
</evidence>
<organism evidence="6 7">
    <name type="scientific">Alicyclobacillus cycloheptanicus</name>
    <dbReference type="NCBI Taxonomy" id="1457"/>
    <lineage>
        <taxon>Bacteria</taxon>
        <taxon>Bacillati</taxon>
        <taxon>Bacillota</taxon>
        <taxon>Bacilli</taxon>
        <taxon>Bacillales</taxon>
        <taxon>Alicyclobacillaceae</taxon>
        <taxon>Alicyclobacillus</taxon>
    </lineage>
</organism>
<reference evidence="6 7" key="1">
    <citation type="submission" date="2023-07" db="EMBL/GenBank/DDBJ databases">
        <title>Genomic Encyclopedia of Type Strains, Phase IV (KMG-IV): sequencing the most valuable type-strain genomes for metagenomic binning, comparative biology and taxonomic classification.</title>
        <authorList>
            <person name="Goeker M."/>
        </authorList>
    </citation>
    <scope>NUCLEOTIDE SEQUENCE [LARGE SCALE GENOMIC DNA]</scope>
    <source>
        <strain evidence="6 7">DSM 4006</strain>
    </source>
</reference>
<name>A0ABT9XET4_9BACL</name>
<comment type="caution">
    <text evidence="6">The sequence shown here is derived from an EMBL/GenBank/DDBJ whole genome shotgun (WGS) entry which is preliminary data.</text>
</comment>
<dbReference type="InterPro" id="IPR003810">
    <property type="entry name" value="Mntp/YtaF"/>
</dbReference>
<feature type="transmembrane region" description="Helical" evidence="5">
    <location>
        <begin position="127"/>
        <end position="149"/>
    </location>
</feature>
<sequence>MASWMFGVLIGLSSNSETMGFGTLLRDNTYRSWWLYASIALFSTCTCAFGAATGFRVVRILGAAASSLMGSMALIAIGMWMLVQVWWARSEAAPDVLAGFRVGFNEAMFVFLAQGLMELTVGLGSGFLQLHVASVAVSAGVFSFLSLCVPRLVKLPIRKRWGRDAVLCAGVVLILLGLCL</sequence>
<keyword evidence="3 5" id="KW-1133">Transmembrane helix</keyword>
<keyword evidence="7" id="KW-1185">Reference proteome</keyword>
<feature type="transmembrane region" description="Helical" evidence="5">
    <location>
        <begin position="161"/>
        <end position="178"/>
    </location>
</feature>
<evidence type="ECO:0000313" key="6">
    <source>
        <dbReference type="EMBL" id="MDQ0188813.1"/>
    </source>
</evidence>
<proteinExistence type="predicted"/>
<feature type="transmembrane region" description="Helical" evidence="5">
    <location>
        <begin position="32"/>
        <end position="55"/>
    </location>
</feature>
<feature type="transmembrane region" description="Helical" evidence="5">
    <location>
        <begin position="67"/>
        <end position="87"/>
    </location>
</feature>
<protein>
    <submittedName>
        <fullName evidence="6">Mn2+ efflux pump MntP</fullName>
    </submittedName>
</protein>
<keyword evidence="1" id="KW-1003">Cell membrane</keyword>
<gene>
    <name evidence="6" type="ORF">J2S03_000625</name>
</gene>
<evidence type="ECO:0000256" key="1">
    <source>
        <dbReference type="ARBA" id="ARBA00022475"/>
    </source>
</evidence>
<dbReference type="Proteomes" id="UP001232973">
    <property type="component" value="Unassembled WGS sequence"/>
</dbReference>
<dbReference type="EMBL" id="JAUSTP010000002">
    <property type="protein sequence ID" value="MDQ0188813.1"/>
    <property type="molecule type" value="Genomic_DNA"/>
</dbReference>
<evidence type="ECO:0000256" key="2">
    <source>
        <dbReference type="ARBA" id="ARBA00022692"/>
    </source>
</evidence>
<evidence type="ECO:0000256" key="4">
    <source>
        <dbReference type="ARBA" id="ARBA00023136"/>
    </source>
</evidence>